<reference evidence="2 3" key="1">
    <citation type="submission" date="2017-06" db="EMBL/GenBank/DDBJ databases">
        <authorList>
            <person name="Kim H.J."/>
            <person name="Triplett B.A."/>
        </authorList>
    </citation>
    <scope>NUCLEOTIDE SEQUENCE [LARGE SCALE GENOMIC DNA]</scope>
</reference>
<proteinExistence type="predicted"/>
<dbReference type="GeneID" id="40088710"/>
<dbReference type="KEGG" id="vg:40088710"/>
<keyword evidence="3" id="KW-1185">Reference proteome</keyword>
<dbReference type="SUPFAM" id="SSF53300">
    <property type="entry name" value="vWA-like"/>
    <property type="match status" value="1"/>
</dbReference>
<dbReference type="PROSITE" id="PS50234">
    <property type="entry name" value="VWFA"/>
    <property type="match status" value="1"/>
</dbReference>
<dbReference type="Gene3D" id="3.40.50.410">
    <property type="entry name" value="von Willebrand factor, type A domain"/>
    <property type="match status" value="1"/>
</dbReference>
<dbReference type="RefSeq" id="YP_009612372.1">
    <property type="nucleotide sequence ID" value="NC_042013.1"/>
</dbReference>
<dbReference type="Pfam" id="PF00092">
    <property type="entry name" value="VWA"/>
    <property type="match status" value="1"/>
</dbReference>
<name>A0A2L0V106_9CAUD</name>
<sequence>MTKVTAISGGSTPISSDTYIHIILDETGSMGSSKAATISSFNEFISTQKKQEGKCNVSLTTFSASSYISPSVNAVRDIFVNKDLNSVSDLTNETYKPDGMTNLYDSIGSTIAKVENLGVLNPLIVIITDGHDNMSKEYNQQSIKDIISKKTADGWTFVYLGANQDAWSVGQSLGLSKGQTMTYSTSNMDNMMSTLSSATMSYRSIRSAGVVGSVKSFFDEGDENGK</sequence>
<feature type="domain" description="VWFA" evidence="1">
    <location>
        <begin position="19"/>
        <end position="205"/>
    </location>
</feature>
<evidence type="ECO:0000259" key="1">
    <source>
        <dbReference type="PROSITE" id="PS50234"/>
    </source>
</evidence>
<dbReference type="OrthoDB" id="10039at10239"/>
<dbReference type="InterPro" id="IPR002035">
    <property type="entry name" value="VWF_A"/>
</dbReference>
<evidence type="ECO:0000313" key="2">
    <source>
        <dbReference type="EMBL" id="AUZ95446.1"/>
    </source>
</evidence>
<organism evidence="2 3">
    <name type="scientific">Agrobacterium phage Atu_ph07</name>
    <dbReference type="NCBI Taxonomy" id="2024264"/>
    <lineage>
        <taxon>Viruses</taxon>
        <taxon>Duplodnaviria</taxon>
        <taxon>Heunggongvirae</taxon>
        <taxon>Uroviricota</taxon>
        <taxon>Caudoviricetes</taxon>
        <taxon>Polybotosvirus</taxon>
        <taxon>Polybotosvirus Atuph07</taxon>
    </lineage>
</organism>
<dbReference type="InterPro" id="IPR036465">
    <property type="entry name" value="vWFA_dom_sf"/>
</dbReference>
<dbReference type="Proteomes" id="UP000223025">
    <property type="component" value="Segment"/>
</dbReference>
<protein>
    <recommendedName>
        <fullName evidence="1">VWFA domain-containing protein</fullName>
    </recommendedName>
</protein>
<accession>A0A2L0V106</accession>
<evidence type="ECO:0000313" key="3">
    <source>
        <dbReference type="Proteomes" id="UP000223025"/>
    </source>
</evidence>
<dbReference type="EMBL" id="MF403008">
    <property type="protein sequence ID" value="AUZ95446.1"/>
    <property type="molecule type" value="Genomic_DNA"/>
</dbReference>